<dbReference type="Gene3D" id="3.90.1140.10">
    <property type="entry name" value="Cyclic phosphodiesterase"/>
    <property type="match status" value="1"/>
</dbReference>
<reference evidence="4" key="1">
    <citation type="journal article" date="2019" name="Int. J. Syst. Evol. Microbiol.">
        <title>The Global Catalogue of Microorganisms (GCM) 10K type strain sequencing project: providing services to taxonomists for standard genome sequencing and annotation.</title>
        <authorList>
            <consortium name="The Broad Institute Genomics Platform"/>
            <consortium name="The Broad Institute Genome Sequencing Center for Infectious Disease"/>
            <person name="Wu L."/>
            <person name="Ma J."/>
        </authorList>
    </citation>
    <scope>NUCLEOTIDE SEQUENCE [LARGE SCALE GENOMIC DNA]</scope>
    <source>
        <strain evidence="4">CGMCC 1.12237</strain>
    </source>
</reference>
<evidence type="ECO:0000256" key="2">
    <source>
        <dbReference type="HAMAP-Rule" id="MF_01940"/>
    </source>
</evidence>
<gene>
    <name evidence="3" type="primary">thpR</name>
    <name evidence="3" type="ORF">ACFPM4_06830</name>
</gene>
<dbReference type="HAMAP" id="MF_01940">
    <property type="entry name" value="RNA_CPDase"/>
    <property type="match status" value="1"/>
</dbReference>
<comment type="catalytic activity">
    <reaction evidence="2">
        <text>a 3'-end 2',3'-cyclophospho-ribonucleotide-RNA + H2O = a 3'-end 2'-phospho-ribonucleotide-RNA + H(+)</text>
        <dbReference type="Rhea" id="RHEA:11828"/>
        <dbReference type="Rhea" id="RHEA-COMP:10464"/>
        <dbReference type="Rhea" id="RHEA-COMP:17353"/>
        <dbReference type="ChEBI" id="CHEBI:15377"/>
        <dbReference type="ChEBI" id="CHEBI:15378"/>
        <dbReference type="ChEBI" id="CHEBI:83064"/>
        <dbReference type="ChEBI" id="CHEBI:173113"/>
        <dbReference type="EC" id="3.1.4.58"/>
    </reaction>
</comment>
<protein>
    <recommendedName>
        <fullName evidence="2">RNA 2',3'-cyclic phosphodiesterase</fullName>
        <shortName evidence="2">RNA 2',3'-CPDase</shortName>
        <ecNumber evidence="2">3.1.4.58</ecNumber>
    </recommendedName>
</protein>
<comment type="caution">
    <text evidence="3">The sequence shown here is derived from an EMBL/GenBank/DDBJ whole genome shotgun (WGS) entry which is preliminary data.</text>
</comment>
<organism evidence="3 4">
    <name type="scientific">Lederbergia graminis</name>
    <dbReference type="NCBI Taxonomy" id="735518"/>
    <lineage>
        <taxon>Bacteria</taxon>
        <taxon>Bacillati</taxon>
        <taxon>Bacillota</taxon>
        <taxon>Bacilli</taxon>
        <taxon>Bacillales</taxon>
        <taxon>Bacillaceae</taxon>
        <taxon>Lederbergia</taxon>
    </lineage>
</organism>
<comment type="function">
    <text evidence="2">Hydrolyzes RNA 2',3'-cyclic phosphodiester to an RNA 2'-phosphomonoester.</text>
</comment>
<dbReference type="InterPro" id="IPR009097">
    <property type="entry name" value="Cyclic_Pdiesterase"/>
</dbReference>
<dbReference type="PANTHER" id="PTHR35561">
    <property type="entry name" value="RNA 2',3'-CYCLIC PHOSPHODIESTERASE"/>
    <property type="match status" value="1"/>
</dbReference>
<evidence type="ECO:0000313" key="4">
    <source>
        <dbReference type="Proteomes" id="UP001596147"/>
    </source>
</evidence>
<dbReference type="NCBIfam" id="TIGR02258">
    <property type="entry name" value="2_5_ligase"/>
    <property type="match status" value="1"/>
</dbReference>
<dbReference type="PANTHER" id="PTHR35561:SF1">
    <property type="entry name" value="RNA 2',3'-CYCLIC PHOSPHODIESTERASE"/>
    <property type="match status" value="1"/>
</dbReference>
<feature type="short sequence motif" description="HXTX 2" evidence="2">
    <location>
        <begin position="129"/>
        <end position="132"/>
    </location>
</feature>
<name>A0ABW0LJ05_9BACI</name>
<dbReference type="InterPro" id="IPR004175">
    <property type="entry name" value="RNA_CPDase"/>
</dbReference>
<keyword evidence="1 2" id="KW-0378">Hydrolase</keyword>
<sequence length="188" mass="22344">MTKSHYFYALSLSNEVKKSLLMFSNEMKERFPFKKWVHHEDYHITLAFLGHINSEQLTSLNQDLDWKLKNTSEINLTIEHTGVFGKSDAPRILWAGMEQSEPLIQLQKIIYEHCVENGLKLDKRPYNPHITLARKWDSDDPFNLQEFRSYSEQKFPVLSDTIQAVTLFQTHLDRTPKYEIRKRFKLQI</sequence>
<dbReference type="EMBL" id="JBHSMC010000005">
    <property type="protein sequence ID" value="MFC5464476.1"/>
    <property type="molecule type" value="Genomic_DNA"/>
</dbReference>
<feature type="active site" description="Proton donor" evidence="2">
    <location>
        <position position="43"/>
    </location>
</feature>
<dbReference type="EC" id="3.1.4.58" evidence="2"/>
<evidence type="ECO:0000313" key="3">
    <source>
        <dbReference type="EMBL" id="MFC5464476.1"/>
    </source>
</evidence>
<comment type="similarity">
    <text evidence="2">Belongs to the 2H phosphoesterase superfamily. ThpR family.</text>
</comment>
<proteinExistence type="inferred from homology"/>
<evidence type="ECO:0000256" key="1">
    <source>
        <dbReference type="ARBA" id="ARBA00022801"/>
    </source>
</evidence>
<dbReference type="SUPFAM" id="SSF55144">
    <property type="entry name" value="LigT-like"/>
    <property type="match status" value="1"/>
</dbReference>
<feature type="active site" description="Proton acceptor" evidence="2">
    <location>
        <position position="129"/>
    </location>
</feature>
<feature type="short sequence motif" description="HXTX 1" evidence="2">
    <location>
        <begin position="43"/>
        <end position="46"/>
    </location>
</feature>
<keyword evidence="4" id="KW-1185">Reference proteome</keyword>
<dbReference type="RefSeq" id="WP_144921155.1">
    <property type="nucleotide sequence ID" value="NZ_JBHSMC010000005.1"/>
</dbReference>
<accession>A0ABW0LJ05</accession>
<dbReference type="Proteomes" id="UP001596147">
    <property type="component" value="Unassembled WGS sequence"/>
</dbReference>
<dbReference type="Pfam" id="PF13563">
    <property type="entry name" value="2_5_RNA_ligase2"/>
    <property type="match status" value="1"/>
</dbReference>